<protein>
    <submittedName>
        <fullName evidence="1">Uncharacterized protein</fullName>
    </submittedName>
</protein>
<dbReference type="EMBL" id="JAIVGD010000023">
    <property type="protein sequence ID" value="KAH0743288.1"/>
    <property type="molecule type" value="Genomic_DNA"/>
</dbReference>
<evidence type="ECO:0000313" key="1">
    <source>
        <dbReference type="EMBL" id="KAH0743288.1"/>
    </source>
</evidence>
<accession>A0ABQ7U9X5</accession>
<evidence type="ECO:0000313" key="2">
    <source>
        <dbReference type="Proteomes" id="UP000826656"/>
    </source>
</evidence>
<name>A0ABQ7U9X5_SOLTU</name>
<sequence length="92" mass="10450">MAGEIHYFDATSGRIVCVEVEKKELATSIIVQKLQDNMGIPKISNDTDLLHPPAEIEKQKHKLMRLPLANHGYMPQLLASAMPANWWPHKTY</sequence>
<keyword evidence="2" id="KW-1185">Reference proteome</keyword>
<reference evidence="1 2" key="1">
    <citation type="journal article" date="2021" name="bioRxiv">
        <title>Chromosome-scale and haplotype-resolved genome assembly of a tetraploid potato cultivar.</title>
        <authorList>
            <person name="Sun H."/>
            <person name="Jiao W.-B."/>
            <person name="Krause K."/>
            <person name="Campoy J.A."/>
            <person name="Goel M."/>
            <person name="Folz-Donahue K."/>
            <person name="Kukat C."/>
            <person name="Huettel B."/>
            <person name="Schneeberger K."/>
        </authorList>
    </citation>
    <scope>NUCLEOTIDE SEQUENCE [LARGE SCALE GENOMIC DNA]</scope>
    <source>
        <strain evidence="1">SolTubOtavaFocal</strain>
        <tissue evidence="1">Leaves</tissue>
    </source>
</reference>
<gene>
    <name evidence="1" type="ORF">KY290_031281</name>
</gene>
<organism evidence="1 2">
    <name type="scientific">Solanum tuberosum</name>
    <name type="common">Potato</name>
    <dbReference type="NCBI Taxonomy" id="4113"/>
    <lineage>
        <taxon>Eukaryota</taxon>
        <taxon>Viridiplantae</taxon>
        <taxon>Streptophyta</taxon>
        <taxon>Embryophyta</taxon>
        <taxon>Tracheophyta</taxon>
        <taxon>Spermatophyta</taxon>
        <taxon>Magnoliopsida</taxon>
        <taxon>eudicotyledons</taxon>
        <taxon>Gunneridae</taxon>
        <taxon>Pentapetalae</taxon>
        <taxon>asterids</taxon>
        <taxon>lamiids</taxon>
        <taxon>Solanales</taxon>
        <taxon>Solanaceae</taxon>
        <taxon>Solanoideae</taxon>
        <taxon>Solaneae</taxon>
        <taxon>Solanum</taxon>
    </lineage>
</organism>
<comment type="caution">
    <text evidence="1">The sequence shown here is derived from an EMBL/GenBank/DDBJ whole genome shotgun (WGS) entry which is preliminary data.</text>
</comment>
<dbReference type="Proteomes" id="UP000826656">
    <property type="component" value="Unassembled WGS sequence"/>
</dbReference>
<proteinExistence type="predicted"/>